<proteinExistence type="predicted"/>
<name>A0ABT2LNN7_9HYPH</name>
<feature type="domain" description="Hda lid" evidence="1">
    <location>
        <begin position="171"/>
        <end position="214"/>
    </location>
</feature>
<dbReference type="InterPro" id="IPR055199">
    <property type="entry name" value="Hda_lid"/>
</dbReference>
<gene>
    <name evidence="2" type="primary">hdaA</name>
    <name evidence="2" type="ORF">N5A92_12755</name>
</gene>
<evidence type="ECO:0000313" key="3">
    <source>
        <dbReference type="Proteomes" id="UP001320831"/>
    </source>
</evidence>
<dbReference type="SUPFAM" id="SSF52540">
    <property type="entry name" value="P-loop containing nucleoside triphosphate hydrolases"/>
    <property type="match status" value="1"/>
</dbReference>
<dbReference type="Proteomes" id="UP001320831">
    <property type="component" value="Unassembled WGS sequence"/>
</dbReference>
<keyword evidence="3" id="KW-1185">Reference proteome</keyword>
<dbReference type="Pfam" id="PF22688">
    <property type="entry name" value="Hda_lid"/>
    <property type="match status" value="1"/>
</dbReference>
<dbReference type="Gene3D" id="1.10.8.60">
    <property type="match status" value="1"/>
</dbReference>
<organism evidence="2 3">
    <name type="scientific">Chelativorans salis</name>
    <dbReference type="NCBI Taxonomy" id="2978478"/>
    <lineage>
        <taxon>Bacteria</taxon>
        <taxon>Pseudomonadati</taxon>
        <taxon>Pseudomonadota</taxon>
        <taxon>Alphaproteobacteria</taxon>
        <taxon>Hyphomicrobiales</taxon>
        <taxon>Phyllobacteriaceae</taxon>
        <taxon>Chelativorans</taxon>
    </lineage>
</organism>
<protein>
    <submittedName>
        <fullName evidence="2">DnaA regulatory inactivator HdaA</fullName>
    </submittedName>
</protein>
<dbReference type="NCBIfam" id="NF006571">
    <property type="entry name" value="PRK09087.1"/>
    <property type="match status" value="1"/>
</dbReference>
<dbReference type="PANTHER" id="PTHR30050">
    <property type="entry name" value="CHROMOSOMAL REPLICATION INITIATOR PROTEIN DNAA"/>
    <property type="match status" value="1"/>
</dbReference>
<dbReference type="Gene3D" id="3.40.50.300">
    <property type="entry name" value="P-loop containing nucleotide triphosphate hydrolases"/>
    <property type="match status" value="1"/>
</dbReference>
<reference evidence="2 3" key="1">
    <citation type="submission" date="2022-09" db="EMBL/GenBank/DDBJ databases">
        <title>Chelativorans salina sp. nov., a novel slightly halophilic bacterium isolated from a saline lake sediment enrichment.</title>
        <authorList>
            <person name="Gao L."/>
            <person name="Fang B.-Z."/>
            <person name="Li W.-J."/>
        </authorList>
    </citation>
    <scope>NUCLEOTIDE SEQUENCE [LARGE SCALE GENOMIC DNA]</scope>
    <source>
        <strain evidence="2 3">EGI FJ00035</strain>
    </source>
</reference>
<dbReference type="PANTHER" id="PTHR30050:SF5">
    <property type="entry name" value="DNAA REGULATORY INACTIVATOR HDA"/>
    <property type="match status" value="1"/>
</dbReference>
<evidence type="ECO:0000259" key="1">
    <source>
        <dbReference type="Pfam" id="PF22688"/>
    </source>
</evidence>
<accession>A0ABT2LNN7</accession>
<dbReference type="InterPro" id="IPR027417">
    <property type="entry name" value="P-loop_NTPase"/>
</dbReference>
<dbReference type="EMBL" id="JAOCZP010000003">
    <property type="protein sequence ID" value="MCT7375901.1"/>
    <property type="molecule type" value="Genomic_DNA"/>
</dbReference>
<sequence length="228" mass="24456">MTPSGPPPRQLPLDLAHEEARTRDDLVVTPANARAVALVESWPDWPSSVTVLAGPAGAGKSHLAAIWRAHSGARQVAADRIDGATLAAAEHGPVLVDDADSAARDETALFHLINTVRGADTHLLLTARRFPTGWGVRLPDLLSRLKAAALVEIDEPDDVLLAGVIVKLFADRQVAVEPHVVQFLVRRIERSLSTAQQVVERLDRAALERKTRITRALAADVVGAMETG</sequence>
<comment type="caution">
    <text evidence="2">The sequence shown here is derived from an EMBL/GenBank/DDBJ whole genome shotgun (WGS) entry which is preliminary data.</text>
</comment>
<evidence type="ECO:0000313" key="2">
    <source>
        <dbReference type="EMBL" id="MCT7375901.1"/>
    </source>
</evidence>
<dbReference type="RefSeq" id="WP_260903195.1">
    <property type="nucleotide sequence ID" value="NZ_JAOCZP010000003.1"/>
</dbReference>